<dbReference type="GO" id="GO:0009055">
    <property type="term" value="F:electron transfer activity"/>
    <property type="evidence" value="ECO:0007669"/>
    <property type="project" value="InterPro"/>
</dbReference>
<dbReference type="GO" id="GO:0046872">
    <property type="term" value="F:metal ion binding"/>
    <property type="evidence" value="ECO:0007669"/>
    <property type="project" value="UniProtKB-KW"/>
</dbReference>
<keyword evidence="18" id="KW-1185">Reference proteome</keyword>
<keyword evidence="8" id="KW-0249">Electron transport</keyword>
<comment type="PTM">
    <text evidence="13">Binds 2 heme groups per subunit.</text>
</comment>
<comment type="cofactor">
    <cofactor evidence="13">
        <name>heme</name>
        <dbReference type="ChEBI" id="CHEBI:30413"/>
    </cofactor>
    <text evidence="13">Binds 2 heme groups.</text>
</comment>
<evidence type="ECO:0000256" key="14">
    <source>
        <dbReference type="PIRSR" id="PIRSR000294-2"/>
    </source>
</evidence>
<keyword evidence="10 14" id="KW-0408">Iron</keyword>
<keyword evidence="5 14" id="KW-0479">Metal-binding</keyword>
<evidence type="ECO:0000313" key="17">
    <source>
        <dbReference type="EMBL" id="RQP23804.1"/>
    </source>
</evidence>
<dbReference type="Proteomes" id="UP000267464">
    <property type="component" value="Unassembled WGS sequence"/>
</dbReference>
<evidence type="ECO:0000256" key="2">
    <source>
        <dbReference type="ARBA" id="ARBA00004856"/>
    </source>
</evidence>
<dbReference type="InterPro" id="IPR004852">
    <property type="entry name" value="Di-haem_cyt_c_peroxidsae"/>
</dbReference>
<dbReference type="InterPro" id="IPR036909">
    <property type="entry name" value="Cyt_c-like_dom_sf"/>
</dbReference>
<feature type="binding site" description="axial binding residue" evidence="14">
    <location>
        <position position="81"/>
    </location>
    <ligand>
        <name>heme c</name>
        <dbReference type="ChEBI" id="CHEBI:61717"/>
        <label>1</label>
    </ligand>
    <ligandPart>
        <name>Fe</name>
        <dbReference type="ChEBI" id="CHEBI:18248"/>
    </ligandPart>
</feature>
<dbReference type="PIRSF" id="PIRSF000294">
    <property type="entry name" value="Cytochrome-c_peroxidase"/>
    <property type="match status" value="1"/>
</dbReference>
<evidence type="ECO:0000313" key="18">
    <source>
        <dbReference type="Proteomes" id="UP000267464"/>
    </source>
</evidence>
<dbReference type="InterPro" id="IPR009056">
    <property type="entry name" value="Cyt_c-like_dom"/>
</dbReference>
<keyword evidence="4 13" id="KW-0349">Heme</keyword>
<evidence type="ECO:0000256" key="12">
    <source>
        <dbReference type="ARBA" id="ARBA00073576"/>
    </source>
</evidence>
<comment type="function">
    <text evidence="11">Involved in methylamine metabolism. Essential for the maturation of the beta subunit of MADH, presumably via a step in the biosynthesis of tryptophan tryptophylquinone (TTQ), the cofactor of MADH.</text>
</comment>
<dbReference type="FunFam" id="1.10.760.10:FF:000019">
    <property type="entry name" value="Di-heme cytochrome C peroxidase"/>
    <property type="match status" value="1"/>
</dbReference>
<comment type="subcellular location">
    <subcellularLocation>
        <location evidence="1">Periplasm</location>
    </subcellularLocation>
</comment>
<dbReference type="Pfam" id="PF00034">
    <property type="entry name" value="Cytochrom_C"/>
    <property type="match status" value="1"/>
</dbReference>
<feature type="binding site" description="covalent" evidence="13">
    <location>
        <position position="227"/>
    </location>
    <ligand>
        <name>heme c</name>
        <dbReference type="ChEBI" id="CHEBI:61717"/>
        <label>2</label>
    </ligand>
</feature>
<dbReference type="SUPFAM" id="SSF46626">
    <property type="entry name" value="Cytochrome c"/>
    <property type="match status" value="2"/>
</dbReference>
<evidence type="ECO:0000256" key="5">
    <source>
        <dbReference type="ARBA" id="ARBA00022723"/>
    </source>
</evidence>
<gene>
    <name evidence="17" type="ORF">DZC73_16935</name>
</gene>
<evidence type="ECO:0000256" key="11">
    <source>
        <dbReference type="ARBA" id="ARBA00058991"/>
    </source>
</evidence>
<evidence type="ECO:0000256" key="1">
    <source>
        <dbReference type="ARBA" id="ARBA00004418"/>
    </source>
</evidence>
<sequence>MDRMLLNTSLAALLCAALPSLAADAAHWAPAPTAADKAWQLPAVPMPADNVSNPARIALGQALFFDPRMSGNGAMSCASCHNPSLGWSDGLKTAVGWGGQVLGRATPTVLNTAYNTQFMWDGRKKSLEDQALGPMKTPQEMNTDFTQSLARLKAVPLYVEMFEKAYPGEGVKEETIAKAIAAFERTVVVNDSPFDRWLAGDKKAMTAQQWRGFKVFTDAGKGNCAACHSAPNFTDNGFHNIGLAKQGDGEADPGRFAIRKVASMQGAFKTPGLRDIELTAPYFRNGSAATLKDVVEHYVRGGDDKTNLSTSMKPLTLSEQEKDDLVAFMKALTGKQKPLVVPQLPQ</sequence>
<evidence type="ECO:0000259" key="16">
    <source>
        <dbReference type="PROSITE" id="PS51007"/>
    </source>
</evidence>
<evidence type="ECO:0000256" key="6">
    <source>
        <dbReference type="ARBA" id="ARBA00022729"/>
    </source>
</evidence>
<feature type="binding site" description="axial binding residue" evidence="14">
    <location>
        <position position="228"/>
    </location>
    <ligand>
        <name>heme c</name>
        <dbReference type="ChEBI" id="CHEBI:61717"/>
        <label>2</label>
    </ligand>
    <ligandPart>
        <name>Fe</name>
        <dbReference type="ChEBI" id="CHEBI:18248"/>
    </ligandPart>
</feature>
<dbReference type="PANTHER" id="PTHR30600:SF10">
    <property type="entry name" value="BLL6722 PROTEIN"/>
    <property type="match status" value="1"/>
</dbReference>
<reference evidence="17 18" key="2">
    <citation type="submission" date="2018-12" db="EMBL/GenBank/DDBJ databases">
        <title>Rhizobacter gummiphilus sp. nov., a rubber-degrading bacterium isolated from the soil of a botanical garden in Japan.</title>
        <authorList>
            <person name="Shunsuke S.S."/>
        </authorList>
    </citation>
    <scope>NUCLEOTIDE SEQUENCE [LARGE SCALE GENOMIC DNA]</scope>
    <source>
        <strain evidence="17 18">S-16</strain>
    </source>
</reference>
<dbReference type="EMBL" id="QUSW01000004">
    <property type="protein sequence ID" value="RQP23804.1"/>
    <property type="molecule type" value="Genomic_DNA"/>
</dbReference>
<feature type="domain" description="Cytochrome c" evidence="16">
    <location>
        <begin position="55"/>
        <end position="163"/>
    </location>
</feature>
<comment type="pathway">
    <text evidence="2">One-carbon metabolism; methylamine degradation.</text>
</comment>
<dbReference type="InterPro" id="IPR051395">
    <property type="entry name" value="Cytochrome_c_Peroxidase/MauG"/>
</dbReference>
<accession>A0A3N7HNS9</accession>
<dbReference type="GO" id="GO:0042597">
    <property type="term" value="C:periplasmic space"/>
    <property type="evidence" value="ECO:0007669"/>
    <property type="project" value="UniProtKB-SubCell"/>
</dbReference>
<keyword evidence="3" id="KW-0813">Transport</keyword>
<evidence type="ECO:0000256" key="8">
    <source>
        <dbReference type="ARBA" id="ARBA00022982"/>
    </source>
</evidence>
<evidence type="ECO:0000256" key="4">
    <source>
        <dbReference type="ARBA" id="ARBA00022617"/>
    </source>
</evidence>
<feature type="binding site" description="covalent" evidence="13">
    <location>
        <position position="77"/>
    </location>
    <ligand>
        <name>heme c</name>
        <dbReference type="ChEBI" id="CHEBI:61717"/>
        <label>1</label>
    </ligand>
</feature>
<reference evidence="17 18" key="1">
    <citation type="submission" date="2018-08" db="EMBL/GenBank/DDBJ databases">
        <authorList>
            <person name="Khan S.A."/>
            <person name="Jeon C.O."/>
            <person name="Chun B.H."/>
            <person name="Jeong S.E."/>
        </authorList>
    </citation>
    <scope>NUCLEOTIDE SEQUENCE [LARGE SCALE GENOMIC DNA]</scope>
    <source>
        <strain evidence="17 18">S-16</strain>
    </source>
</reference>
<evidence type="ECO:0000256" key="15">
    <source>
        <dbReference type="SAM" id="SignalP"/>
    </source>
</evidence>
<dbReference type="OrthoDB" id="9805202at2"/>
<feature type="domain" description="Cytochrome c" evidence="16">
    <location>
        <begin position="207"/>
        <end position="333"/>
    </location>
</feature>
<feature type="chain" id="PRO_5017980289" description="Methylamine utilization protein MauG" evidence="15">
    <location>
        <begin position="23"/>
        <end position="346"/>
    </location>
</feature>
<evidence type="ECO:0000256" key="13">
    <source>
        <dbReference type="PIRSR" id="PIRSR000294-1"/>
    </source>
</evidence>
<feature type="signal peptide" evidence="15">
    <location>
        <begin position="1"/>
        <end position="22"/>
    </location>
</feature>
<dbReference type="Gene3D" id="1.10.760.10">
    <property type="entry name" value="Cytochrome c-like domain"/>
    <property type="match status" value="2"/>
</dbReference>
<keyword evidence="7" id="KW-0574">Periplasm</keyword>
<protein>
    <recommendedName>
        <fullName evidence="12">Methylamine utilization protein MauG</fullName>
    </recommendedName>
</protein>
<evidence type="ECO:0000256" key="7">
    <source>
        <dbReference type="ARBA" id="ARBA00022764"/>
    </source>
</evidence>
<proteinExistence type="predicted"/>
<dbReference type="PANTHER" id="PTHR30600">
    <property type="entry name" value="CYTOCHROME C PEROXIDASE-RELATED"/>
    <property type="match status" value="1"/>
</dbReference>
<evidence type="ECO:0000256" key="9">
    <source>
        <dbReference type="ARBA" id="ARBA00023002"/>
    </source>
</evidence>
<keyword evidence="6 15" id="KW-0732">Signal</keyword>
<evidence type="ECO:0000256" key="10">
    <source>
        <dbReference type="ARBA" id="ARBA00023004"/>
    </source>
</evidence>
<dbReference type="AlphaFoldDB" id="A0A3N7HNS9"/>
<feature type="binding site" description="covalent" evidence="13">
    <location>
        <position position="224"/>
    </location>
    <ligand>
        <name>heme c</name>
        <dbReference type="ChEBI" id="CHEBI:61717"/>
        <label>2</label>
    </ligand>
</feature>
<dbReference type="PROSITE" id="PS51007">
    <property type="entry name" value="CYTC"/>
    <property type="match status" value="2"/>
</dbReference>
<comment type="caution">
    <text evidence="17">The sequence shown here is derived from an EMBL/GenBank/DDBJ whole genome shotgun (WGS) entry which is preliminary data.</text>
</comment>
<dbReference type="Pfam" id="PF03150">
    <property type="entry name" value="CCP_MauG"/>
    <property type="match status" value="1"/>
</dbReference>
<dbReference type="RefSeq" id="WP_124541533.1">
    <property type="nucleotide sequence ID" value="NZ_QUSW01000004.1"/>
</dbReference>
<name>A0A3N7HNS9_9BURK</name>
<dbReference type="GO" id="GO:0020037">
    <property type="term" value="F:heme binding"/>
    <property type="evidence" value="ECO:0007669"/>
    <property type="project" value="InterPro"/>
</dbReference>
<keyword evidence="9" id="KW-0560">Oxidoreductase</keyword>
<dbReference type="InterPro" id="IPR026259">
    <property type="entry name" value="MauG/Cytc_peroxidase"/>
</dbReference>
<dbReference type="GO" id="GO:0004130">
    <property type="term" value="F:cytochrome-c peroxidase activity"/>
    <property type="evidence" value="ECO:0007669"/>
    <property type="project" value="TreeGrafter"/>
</dbReference>
<evidence type="ECO:0000256" key="3">
    <source>
        <dbReference type="ARBA" id="ARBA00022448"/>
    </source>
</evidence>
<feature type="binding site" description="covalent" evidence="13">
    <location>
        <position position="80"/>
    </location>
    <ligand>
        <name>heme c</name>
        <dbReference type="ChEBI" id="CHEBI:61717"/>
        <label>1</label>
    </ligand>
</feature>
<organism evidence="17 18">
    <name type="scientific">Piscinibacter terrae</name>
    <dbReference type="NCBI Taxonomy" id="2496871"/>
    <lineage>
        <taxon>Bacteria</taxon>
        <taxon>Pseudomonadati</taxon>
        <taxon>Pseudomonadota</taxon>
        <taxon>Betaproteobacteria</taxon>
        <taxon>Burkholderiales</taxon>
        <taxon>Sphaerotilaceae</taxon>
        <taxon>Piscinibacter</taxon>
    </lineage>
</organism>